<evidence type="ECO:0000313" key="3">
    <source>
        <dbReference type="EMBL" id="TWU04300.1"/>
    </source>
</evidence>
<feature type="domain" description="Glycosyltransferase subfamily 4-like N-terminal" evidence="2">
    <location>
        <begin position="21"/>
        <end position="171"/>
    </location>
</feature>
<organism evidence="3 4">
    <name type="scientific">Stieleria varia</name>
    <dbReference type="NCBI Taxonomy" id="2528005"/>
    <lineage>
        <taxon>Bacteria</taxon>
        <taxon>Pseudomonadati</taxon>
        <taxon>Planctomycetota</taxon>
        <taxon>Planctomycetia</taxon>
        <taxon>Pirellulales</taxon>
        <taxon>Pirellulaceae</taxon>
        <taxon>Stieleria</taxon>
    </lineage>
</organism>
<dbReference type="Pfam" id="PF13692">
    <property type="entry name" value="Glyco_trans_1_4"/>
    <property type="match status" value="1"/>
</dbReference>
<dbReference type="GO" id="GO:0016757">
    <property type="term" value="F:glycosyltransferase activity"/>
    <property type="evidence" value="ECO:0007669"/>
    <property type="project" value="UniProtKB-ARBA"/>
</dbReference>
<dbReference type="Proteomes" id="UP000320176">
    <property type="component" value="Unassembled WGS sequence"/>
</dbReference>
<dbReference type="Pfam" id="PF13579">
    <property type="entry name" value="Glyco_trans_4_4"/>
    <property type="match status" value="1"/>
</dbReference>
<dbReference type="PANTHER" id="PTHR45947:SF3">
    <property type="entry name" value="SULFOQUINOVOSYL TRANSFERASE SQD2"/>
    <property type="match status" value="1"/>
</dbReference>
<protein>
    <recommendedName>
        <fullName evidence="2">Glycosyltransferase subfamily 4-like N-terminal domain-containing protein</fullName>
    </recommendedName>
</protein>
<evidence type="ECO:0000313" key="4">
    <source>
        <dbReference type="Proteomes" id="UP000320176"/>
    </source>
</evidence>
<gene>
    <name evidence="3" type="ORF">Pla52n_23390</name>
</gene>
<name>A0A5C6AX35_9BACT</name>
<dbReference type="AlphaFoldDB" id="A0A5C6AX35"/>
<accession>A0A5C6AX35</accession>
<reference evidence="3 4" key="1">
    <citation type="submission" date="2019-02" db="EMBL/GenBank/DDBJ databases">
        <title>Deep-cultivation of Planctomycetes and their phenomic and genomic characterization uncovers novel biology.</title>
        <authorList>
            <person name="Wiegand S."/>
            <person name="Jogler M."/>
            <person name="Boedeker C."/>
            <person name="Pinto D."/>
            <person name="Vollmers J."/>
            <person name="Rivas-Marin E."/>
            <person name="Kohn T."/>
            <person name="Peeters S.H."/>
            <person name="Heuer A."/>
            <person name="Rast P."/>
            <person name="Oberbeckmann S."/>
            <person name="Bunk B."/>
            <person name="Jeske O."/>
            <person name="Meyerdierks A."/>
            <person name="Storesund J.E."/>
            <person name="Kallscheuer N."/>
            <person name="Luecker S."/>
            <person name="Lage O.M."/>
            <person name="Pohl T."/>
            <person name="Merkel B.J."/>
            <person name="Hornburger P."/>
            <person name="Mueller R.-W."/>
            <person name="Bruemmer F."/>
            <person name="Labrenz M."/>
            <person name="Spormann A.M."/>
            <person name="Op Den Camp H."/>
            <person name="Overmann J."/>
            <person name="Amann R."/>
            <person name="Jetten M.S.M."/>
            <person name="Mascher T."/>
            <person name="Medema M.H."/>
            <person name="Devos D.P."/>
            <person name="Kaster A.-K."/>
            <person name="Ovreas L."/>
            <person name="Rohde M."/>
            <person name="Galperin M.Y."/>
            <person name="Jogler C."/>
        </authorList>
    </citation>
    <scope>NUCLEOTIDE SEQUENCE [LARGE SCALE GENOMIC DNA]</scope>
    <source>
        <strain evidence="3 4">Pla52n</strain>
    </source>
</reference>
<dbReference type="InterPro" id="IPR028098">
    <property type="entry name" value="Glyco_trans_4-like_N"/>
</dbReference>
<sequence length="451" mass="49711">MRVLIVTHHFWPHGSIDVAGHAMELATGLHRRGVHVEVLTPKFSSRWVEQLTFREIAVHRPTSIAKNEWASNRYARQMTQWIRDRGQSFDVIVCQGGRDEAPAVVDAARRLGIPSVIRITGFGTASDVAWWQTGRWARRCMTAAKSADCVITSHAGQHRQLLGEGFLDSKIQRVGISVGASPAITNKQKQQVRFALGGINSDLFATMDTPVALAVCPLDRSFPSSRFASAMMSVVSRNPAIKVWLVGDGSGREATHRMLKSDGVRHAVAIPGSFSNLEDVYAAADMYIHASDYGVDHLLPAAISARLPLVLRDSPLMREFIDGSMKQETSGQFDTSASLSTQHAPVAWFDERPASLQTASQRAHDSPGTLGRAVESILKNREQADENAEQLRLKMQRQWSSNDSLDQYISLFGRLSGTVIKSSEGIKSSEDRQSSIHGDRMQNRSRSESGQ</sequence>
<dbReference type="EMBL" id="SJPN01000003">
    <property type="protein sequence ID" value="TWU04300.1"/>
    <property type="molecule type" value="Genomic_DNA"/>
</dbReference>
<dbReference type="PANTHER" id="PTHR45947">
    <property type="entry name" value="SULFOQUINOVOSYL TRANSFERASE SQD2"/>
    <property type="match status" value="1"/>
</dbReference>
<dbReference type="Gene3D" id="3.40.50.2000">
    <property type="entry name" value="Glycogen Phosphorylase B"/>
    <property type="match status" value="2"/>
</dbReference>
<comment type="caution">
    <text evidence="3">The sequence shown here is derived from an EMBL/GenBank/DDBJ whole genome shotgun (WGS) entry which is preliminary data.</text>
</comment>
<feature type="region of interest" description="Disordered" evidence="1">
    <location>
        <begin position="422"/>
        <end position="451"/>
    </location>
</feature>
<feature type="compositionally biased region" description="Basic and acidic residues" evidence="1">
    <location>
        <begin position="427"/>
        <end position="451"/>
    </location>
</feature>
<dbReference type="SUPFAM" id="SSF53756">
    <property type="entry name" value="UDP-Glycosyltransferase/glycogen phosphorylase"/>
    <property type="match status" value="1"/>
</dbReference>
<evidence type="ECO:0000256" key="1">
    <source>
        <dbReference type="SAM" id="MobiDB-lite"/>
    </source>
</evidence>
<proteinExistence type="predicted"/>
<dbReference type="InterPro" id="IPR050194">
    <property type="entry name" value="Glycosyltransferase_grp1"/>
</dbReference>
<evidence type="ECO:0000259" key="2">
    <source>
        <dbReference type="Pfam" id="PF13579"/>
    </source>
</evidence>
<keyword evidence="4" id="KW-1185">Reference proteome</keyword>